<evidence type="ECO:0000313" key="2">
    <source>
        <dbReference type="EMBL" id="CAG8482938.1"/>
    </source>
</evidence>
<keyword evidence="3" id="KW-1185">Reference proteome</keyword>
<dbReference type="Proteomes" id="UP000789342">
    <property type="component" value="Unassembled WGS sequence"/>
</dbReference>
<evidence type="ECO:0000313" key="3">
    <source>
        <dbReference type="Proteomes" id="UP000789342"/>
    </source>
</evidence>
<feature type="compositionally biased region" description="Polar residues" evidence="1">
    <location>
        <begin position="229"/>
        <end position="265"/>
    </location>
</feature>
<accession>A0A9N8ZDY7</accession>
<dbReference type="EMBL" id="CAJVPV010001009">
    <property type="protein sequence ID" value="CAG8482938.1"/>
    <property type="molecule type" value="Genomic_DNA"/>
</dbReference>
<evidence type="ECO:0000256" key="1">
    <source>
        <dbReference type="SAM" id="MobiDB-lite"/>
    </source>
</evidence>
<organism evidence="2 3">
    <name type="scientific">Acaulospora morrowiae</name>
    <dbReference type="NCBI Taxonomy" id="94023"/>
    <lineage>
        <taxon>Eukaryota</taxon>
        <taxon>Fungi</taxon>
        <taxon>Fungi incertae sedis</taxon>
        <taxon>Mucoromycota</taxon>
        <taxon>Glomeromycotina</taxon>
        <taxon>Glomeromycetes</taxon>
        <taxon>Diversisporales</taxon>
        <taxon>Acaulosporaceae</taxon>
        <taxon>Acaulospora</taxon>
    </lineage>
</organism>
<comment type="caution">
    <text evidence="2">The sequence shown here is derived from an EMBL/GenBank/DDBJ whole genome shotgun (WGS) entry which is preliminary data.</text>
</comment>
<proteinExistence type="predicted"/>
<feature type="region of interest" description="Disordered" evidence="1">
    <location>
        <begin position="209"/>
        <end position="275"/>
    </location>
</feature>
<name>A0A9N8ZDY7_9GLOM</name>
<protein>
    <submittedName>
        <fullName evidence="2">4061_t:CDS:1</fullName>
    </submittedName>
</protein>
<reference evidence="2" key="1">
    <citation type="submission" date="2021-06" db="EMBL/GenBank/DDBJ databases">
        <authorList>
            <person name="Kallberg Y."/>
            <person name="Tangrot J."/>
            <person name="Rosling A."/>
        </authorList>
    </citation>
    <scope>NUCLEOTIDE SEQUENCE</scope>
    <source>
        <strain evidence="2">CL551</strain>
    </source>
</reference>
<gene>
    <name evidence="2" type="ORF">AMORRO_LOCUS2397</name>
</gene>
<dbReference type="AlphaFoldDB" id="A0A9N8ZDY7"/>
<sequence length="321" mass="37426">MDLETKEIEAEEKDEEENTIKEAEQIAVSYKYTIHCSDRTTQKPVINRESENIIKDLIKNLQEDLNIILDKLCDPFPCEKMTPKLWRQYQTANKCWICEKKLHESRYNKLRVFDPESKKYLGASHRKYYRKKPMIQYKLDDEQKKVYGSCKKCGLFIKQAEYRYYQEICLEKHLLQSEPRCPVFRCNKDIETFLSSTSDPMEISPQILAPSSQKDHSSNNQDPPLFESGANTGSVQTSQSKNITYEINTSLKRPNPLASDNLQSTKKVKKSDEKKNSNVAKKLIEELSTETFQISEVSKKVLAIFMIYILQFVKSKNKVSM</sequence>